<dbReference type="OrthoDB" id="6417989at2759"/>
<evidence type="ECO:0000313" key="1">
    <source>
        <dbReference type="EMBL" id="CAF3017349.1"/>
    </source>
</evidence>
<accession>A0A7R8D6G4</accession>
<gene>
    <name evidence="1" type="ORF">LSAA_13687</name>
</gene>
<name>A0A7R8D6G4_LEPSM</name>
<proteinExistence type="predicted"/>
<protein>
    <submittedName>
        <fullName evidence="1">(salmon louse) hypothetical protein</fullName>
    </submittedName>
</protein>
<organism evidence="1 2">
    <name type="scientific">Lepeophtheirus salmonis</name>
    <name type="common">Salmon louse</name>
    <name type="synonym">Caligus salmonis</name>
    <dbReference type="NCBI Taxonomy" id="72036"/>
    <lineage>
        <taxon>Eukaryota</taxon>
        <taxon>Metazoa</taxon>
        <taxon>Ecdysozoa</taxon>
        <taxon>Arthropoda</taxon>
        <taxon>Crustacea</taxon>
        <taxon>Multicrustacea</taxon>
        <taxon>Hexanauplia</taxon>
        <taxon>Copepoda</taxon>
        <taxon>Siphonostomatoida</taxon>
        <taxon>Caligidae</taxon>
        <taxon>Lepeophtheirus</taxon>
    </lineage>
</organism>
<dbReference type="EMBL" id="HG994587">
    <property type="protein sequence ID" value="CAF3017349.1"/>
    <property type="molecule type" value="Genomic_DNA"/>
</dbReference>
<dbReference type="AlphaFoldDB" id="A0A7R8D6G4"/>
<dbReference type="Proteomes" id="UP000675881">
    <property type="component" value="Chromosome 8"/>
</dbReference>
<evidence type="ECO:0000313" key="2">
    <source>
        <dbReference type="Proteomes" id="UP000675881"/>
    </source>
</evidence>
<reference evidence="1" key="1">
    <citation type="submission" date="2021-02" db="EMBL/GenBank/DDBJ databases">
        <authorList>
            <person name="Bekaert M."/>
        </authorList>
    </citation>
    <scope>NUCLEOTIDE SEQUENCE</scope>
    <source>
        <strain evidence="1">IoA-00</strain>
    </source>
</reference>
<sequence>MLILLASAALWMSFTSVKGKEPPNKSVRLLGVTDKGSELEDIFNWTQDRLSFTRHCNITDIELEIIDCSEGISETVNEILTSIFAESGLNDTSSVDEDTIVILLYTRDYSEIYNRIHPVLPHILVERVKVPSIAPTIRAAMGLMNKLSWGKGEHLLRLLKK</sequence>
<keyword evidence="2" id="KW-1185">Reference proteome</keyword>